<dbReference type="PANTHER" id="PTHR43744">
    <property type="entry name" value="ABC TRANSPORTER PERMEASE PROTEIN MG189-RELATED-RELATED"/>
    <property type="match status" value="1"/>
</dbReference>
<dbReference type="PROSITE" id="PS50928">
    <property type="entry name" value="ABC_TM1"/>
    <property type="match status" value="1"/>
</dbReference>
<feature type="transmembrane region" description="Helical" evidence="7">
    <location>
        <begin position="153"/>
        <end position="172"/>
    </location>
</feature>
<protein>
    <submittedName>
        <fullName evidence="9">ABC transporter permease subunit</fullName>
    </submittedName>
</protein>
<dbReference type="Pfam" id="PF00528">
    <property type="entry name" value="BPD_transp_1"/>
    <property type="match status" value="1"/>
</dbReference>
<organism evidence="9 10">
    <name type="scientific">Psychrilyobacter piezotolerans</name>
    <dbReference type="NCBI Taxonomy" id="2293438"/>
    <lineage>
        <taxon>Bacteria</taxon>
        <taxon>Fusobacteriati</taxon>
        <taxon>Fusobacteriota</taxon>
        <taxon>Fusobacteriia</taxon>
        <taxon>Fusobacteriales</taxon>
        <taxon>Fusobacteriaceae</taxon>
        <taxon>Psychrilyobacter</taxon>
    </lineage>
</organism>
<evidence type="ECO:0000256" key="4">
    <source>
        <dbReference type="ARBA" id="ARBA00022692"/>
    </source>
</evidence>
<evidence type="ECO:0000259" key="8">
    <source>
        <dbReference type="PROSITE" id="PS50928"/>
    </source>
</evidence>
<dbReference type="PANTHER" id="PTHR43744:SF12">
    <property type="entry name" value="ABC TRANSPORTER PERMEASE PROTEIN MG189-RELATED"/>
    <property type="match status" value="1"/>
</dbReference>
<sequence>MKSKQNSRILLYIIGVLTSILFISPFYILIVNAFKTKRELFGSTLTLPKEWILDNFKVALNKLSFLWIGKSFSLEGFFGSALFNSMFITITSTILIIIFSSMAAWILVRTKSKVSNFVFYLFIAAMLVPFQAVMLPLVAFMGRLGLQNRLGIVFMYLGFGSSFSIFLYHGFIKSIPISLEEAARIDGCGPWKVFWKIIFPTLKPIHVTVSILNIIWIWNDFLLPQLMINKKGTQTIPLKMYLFFGGYSKQWHLAMAGLLLAVIPVIIFYFFAQKHIIEGVTAGSEK</sequence>
<feature type="domain" description="ABC transmembrane type-1" evidence="8">
    <location>
        <begin position="82"/>
        <end position="272"/>
    </location>
</feature>
<dbReference type="InterPro" id="IPR000515">
    <property type="entry name" value="MetI-like"/>
</dbReference>
<reference evidence="9 10" key="1">
    <citation type="submission" date="2018-08" db="EMBL/GenBank/DDBJ databases">
        <title>Draft genome sequence of Psychrilyobacter sp. strain SD5 isolated from Black Sea water.</title>
        <authorList>
            <person name="Yadav S."/>
            <person name="Villanueva L."/>
            <person name="Damste J.S.S."/>
        </authorList>
    </citation>
    <scope>NUCLEOTIDE SEQUENCE [LARGE SCALE GENOMIC DNA]</scope>
    <source>
        <strain evidence="9 10">SD5</strain>
    </source>
</reference>
<keyword evidence="10" id="KW-1185">Reference proteome</keyword>
<feature type="transmembrane region" description="Helical" evidence="7">
    <location>
        <begin position="117"/>
        <end position="141"/>
    </location>
</feature>
<feature type="transmembrane region" description="Helical" evidence="7">
    <location>
        <begin position="251"/>
        <end position="272"/>
    </location>
</feature>
<evidence type="ECO:0000313" key="9">
    <source>
        <dbReference type="EMBL" id="REI42910.1"/>
    </source>
</evidence>
<evidence type="ECO:0000256" key="2">
    <source>
        <dbReference type="ARBA" id="ARBA00022448"/>
    </source>
</evidence>
<keyword evidence="6 7" id="KW-0472">Membrane</keyword>
<keyword evidence="3" id="KW-1003">Cell membrane</keyword>
<proteinExistence type="inferred from homology"/>
<feature type="transmembrane region" description="Helical" evidence="7">
    <location>
        <begin position="193"/>
        <end position="218"/>
    </location>
</feature>
<evidence type="ECO:0000256" key="3">
    <source>
        <dbReference type="ARBA" id="ARBA00022475"/>
    </source>
</evidence>
<evidence type="ECO:0000256" key="5">
    <source>
        <dbReference type="ARBA" id="ARBA00022989"/>
    </source>
</evidence>
<evidence type="ECO:0000313" key="10">
    <source>
        <dbReference type="Proteomes" id="UP000263486"/>
    </source>
</evidence>
<accession>A0ABX9KKH4</accession>
<evidence type="ECO:0000256" key="1">
    <source>
        <dbReference type="ARBA" id="ARBA00004651"/>
    </source>
</evidence>
<name>A0ABX9KKH4_9FUSO</name>
<evidence type="ECO:0000256" key="6">
    <source>
        <dbReference type="ARBA" id="ARBA00023136"/>
    </source>
</evidence>
<dbReference type="InterPro" id="IPR035906">
    <property type="entry name" value="MetI-like_sf"/>
</dbReference>
<comment type="caution">
    <text evidence="9">The sequence shown here is derived from an EMBL/GenBank/DDBJ whole genome shotgun (WGS) entry which is preliminary data.</text>
</comment>
<dbReference type="Gene3D" id="1.10.3720.10">
    <property type="entry name" value="MetI-like"/>
    <property type="match status" value="1"/>
</dbReference>
<gene>
    <name evidence="9" type="ORF">DYH56_01815</name>
</gene>
<comment type="similarity">
    <text evidence="7">Belongs to the binding-protein-dependent transport system permease family.</text>
</comment>
<keyword evidence="5 7" id="KW-1133">Transmembrane helix</keyword>
<dbReference type="RefSeq" id="WP_114641142.1">
    <property type="nucleotide sequence ID" value="NZ_JAACIO010000002.1"/>
</dbReference>
<dbReference type="Proteomes" id="UP000263486">
    <property type="component" value="Unassembled WGS sequence"/>
</dbReference>
<feature type="transmembrane region" description="Helical" evidence="7">
    <location>
        <begin position="9"/>
        <end position="30"/>
    </location>
</feature>
<keyword evidence="2 7" id="KW-0813">Transport</keyword>
<dbReference type="SUPFAM" id="SSF161098">
    <property type="entry name" value="MetI-like"/>
    <property type="match status" value="1"/>
</dbReference>
<dbReference type="CDD" id="cd06261">
    <property type="entry name" value="TM_PBP2"/>
    <property type="match status" value="1"/>
</dbReference>
<feature type="transmembrane region" description="Helical" evidence="7">
    <location>
        <begin position="81"/>
        <end position="108"/>
    </location>
</feature>
<evidence type="ECO:0000256" key="7">
    <source>
        <dbReference type="RuleBase" id="RU363032"/>
    </source>
</evidence>
<dbReference type="EMBL" id="QUAJ01000002">
    <property type="protein sequence ID" value="REI42910.1"/>
    <property type="molecule type" value="Genomic_DNA"/>
</dbReference>
<comment type="subcellular location">
    <subcellularLocation>
        <location evidence="1 7">Cell membrane</location>
        <topology evidence="1 7">Multi-pass membrane protein</topology>
    </subcellularLocation>
</comment>
<keyword evidence="4 7" id="KW-0812">Transmembrane</keyword>